<keyword evidence="1" id="KW-0812">Transmembrane</keyword>
<feature type="transmembrane region" description="Helical" evidence="1">
    <location>
        <begin position="340"/>
        <end position="359"/>
    </location>
</feature>
<dbReference type="PANTHER" id="PTHR33336:SF3">
    <property type="entry name" value="ABM DOMAIN-CONTAINING PROTEIN"/>
    <property type="match status" value="1"/>
</dbReference>
<evidence type="ECO:0000313" key="3">
    <source>
        <dbReference type="EMBL" id="CAB4659326.1"/>
    </source>
</evidence>
<gene>
    <name evidence="3" type="ORF">UFOPK2275_00420</name>
</gene>
<reference evidence="3" key="1">
    <citation type="submission" date="2020-05" db="EMBL/GenBank/DDBJ databases">
        <authorList>
            <person name="Chiriac C."/>
            <person name="Salcher M."/>
            <person name="Ghai R."/>
            <person name="Kavagutti S V."/>
        </authorList>
    </citation>
    <scope>NUCLEOTIDE SEQUENCE</scope>
</reference>
<feature type="transmembrane region" description="Helical" evidence="1">
    <location>
        <begin position="255"/>
        <end position="282"/>
    </location>
</feature>
<keyword evidence="1" id="KW-0472">Membrane</keyword>
<dbReference type="SUPFAM" id="SSF54909">
    <property type="entry name" value="Dimeric alpha+beta barrel"/>
    <property type="match status" value="1"/>
</dbReference>
<feature type="transmembrane region" description="Helical" evidence="1">
    <location>
        <begin position="6"/>
        <end position="25"/>
    </location>
</feature>
<dbReference type="InterPro" id="IPR043728">
    <property type="entry name" value="DUF5671"/>
</dbReference>
<dbReference type="InterPro" id="IPR050744">
    <property type="entry name" value="AI-2_Isomerase_LsrG"/>
</dbReference>
<organism evidence="3">
    <name type="scientific">freshwater metagenome</name>
    <dbReference type="NCBI Taxonomy" id="449393"/>
    <lineage>
        <taxon>unclassified sequences</taxon>
        <taxon>metagenomes</taxon>
        <taxon>ecological metagenomes</taxon>
    </lineage>
</organism>
<feature type="transmembrane region" description="Helical" evidence="1">
    <location>
        <begin position="302"/>
        <end position="319"/>
    </location>
</feature>
<accession>A0A6J6LCB4</accession>
<dbReference type="Pfam" id="PF18920">
    <property type="entry name" value="DUF5671"/>
    <property type="match status" value="3"/>
</dbReference>
<feature type="transmembrane region" description="Helical" evidence="1">
    <location>
        <begin position="465"/>
        <end position="482"/>
    </location>
</feature>
<feature type="transmembrane region" description="Helical" evidence="1">
    <location>
        <begin position="182"/>
        <end position="204"/>
    </location>
</feature>
<dbReference type="PROSITE" id="PS51725">
    <property type="entry name" value="ABM"/>
    <property type="match status" value="1"/>
</dbReference>
<sequence length="595" mass="65749">MMILALFANLFIFGMVIFLINKIFFRSHKQVSKGGGVRRFFQFGLLFALTVISGFGLSGLLGRLLRIGISLTSDRNALAMESSFTVVGIPLLILVALWTRRTFTKDPSEKESMAWNLYLTAISILALVLNVTAQLKILKVIFSDGVLQGSSISQLIVWGGIWFIHFKFLSQARQSINSINDHLIGSIIGLGFSVSGLLTILQALLTSLFDFNKEAVIISAGQPLTQGLITFIVGAPIWYVYWIRTSMMIKRVASWFAYVLLIGIGGGVLVAVTAASISLYSVLVWFLGDPATQSASLYFKNSPGSISAAIVGVLVIWYHRDVLSHENTNERTEIRRIYEYGIAGIGLIAAAGGVTMILVSIIESLSASAQITGGGSTNSLLAAVTLIIVGGPIWWFIWQSIQKKSETNPVEEHSSLIRRIYLFILFGVTGIISAAMLLLGAYFIFKDLFQQGIGVATVRQIRFSLGILVTAAVVSVYHWFVFRNEKDVEIRRNPVMAIERKMYFFVEIKSKPGKDSELIGAINKYVVHVRKERGCEKFDVLLDPTNPGSVYLYEIWSDAPSHQTHLNSAEFATWKELSDPLIAKFTAKTLDSTEI</sequence>
<dbReference type="Gene3D" id="3.30.70.100">
    <property type="match status" value="1"/>
</dbReference>
<dbReference type="AlphaFoldDB" id="A0A6J6LCB4"/>
<feature type="transmembrane region" description="Helical" evidence="1">
    <location>
        <begin position="152"/>
        <end position="170"/>
    </location>
</feature>
<feature type="domain" description="ABM" evidence="2">
    <location>
        <begin position="502"/>
        <end position="590"/>
    </location>
</feature>
<dbReference type="InterPro" id="IPR011008">
    <property type="entry name" value="Dimeric_a/b-barrel"/>
</dbReference>
<feature type="transmembrane region" description="Helical" evidence="1">
    <location>
        <begin position="379"/>
        <end position="398"/>
    </location>
</feature>
<dbReference type="GO" id="GO:0005829">
    <property type="term" value="C:cytosol"/>
    <property type="evidence" value="ECO:0007669"/>
    <property type="project" value="TreeGrafter"/>
</dbReference>
<feature type="transmembrane region" description="Helical" evidence="1">
    <location>
        <begin position="45"/>
        <end position="65"/>
    </location>
</feature>
<feature type="transmembrane region" description="Helical" evidence="1">
    <location>
        <begin position="224"/>
        <end position="243"/>
    </location>
</feature>
<evidence type="ECO:0000259" key="2">
    <source>
        <dbReference type="PROSITE" id="PS51725"/>
    </source>
</evidence>
<name>A0A6J6LCB4_9ZZZZ</name>
<feature type="transmembrane region" description="Helical" evidence="1">
    <location>
        <begin position="77"/>
        <end position="100"/>
    </location>
</feature>
<dbReference type="EMBL" id="CAEZWQ010000032">
    <property type="protein sequence ID" value="CAB4659326.1"/>
    <property type="molecule type" value="Genomic_DNA"/>
</dbReference>
<protein>
    <submittedName>
        <fullName evidence="3">Unannotated protein</fullName>
    </submittedName>
</protein>
<feature type="transmembrane region" description="Helical" evidence="1">
    <location>
        <begin position="419"/>
        <end position="445"/>
    </location>
</feature>
<keyword evidence="1" id="KW-1133">Transmembrane helix</keyword>
<proteinExistence type="predicted"/>
<dbReference type="GO" id="GO:0016491">
    <property type="term" value="F:oxidoreductase activity"/>
    <property type="evidence" value="ECO:0007669"/>
    <property type="project" value="TreeGrafter"/>
</dbReference>
<dbReference type="InterPro" id="IPR007138">
    <property type="entry name" value="ABM_dom"/>
</dbReference>
<evidence type="ECO:0000256" key="1">
    <source>
        <dbReference type="SAM" id="Phobius"/>
    </source>
</evidence>
<feature type="transmembrane region" description="Helical" evidence="1">
    <location>
        <begin position="112"/>
        <end position="132"/>
    </location>
</feature>
<dbReference type="Pfam" id="PF03992">
    <property type="entry name" value="ABM"/>
    <property type="match status" value="1"/>
</dbReference>
<dbReference type="PANTHER" id="PTHR33336">
    <property type="entry name" value="QUINOL MONOOXYGENASE YGIN-RELATED"/>
    <property type="match status" value="1"/>
</dbReference>